<accession>A0A8C6I9P1</accession>
<keyword evidence="7" id="KW-1185">Reference proteome</keyword>
<evidence type="ECO:0000256" key="1">
    <source>
        <dbReference type="ARBA" id="ARBA00020047"/>
    </source>
</evidence>
<proteinExistence type="inferred from homology"/>
<evidence type="ECO:0000313" key="6">
    <source>
        <dbReference type="Ensembl" id="ENSMSIP00000032285.1"/>
    </source>
</evidence>
<dbReference type="Pfam" id="PF11176">
    <property type="entry name" value="Tma16"/>
    <property type="match status" value="1"/>
</dbReference>
<feature type="compositionally biased region" description="Basic residues" evidence="5">
    <location>
        <begin position="13"/>
        <end position="27"/>
    </location>
</feature>
<dbReference type="AlphaFoldDB" id="A0A8C6I9P1"/>
<feature type="compositionally biased region" description="Basic and acidic residues" evidence="5">
    <location>
        <begin position="28"/>
        <end position="40"/>
    </location>
</feature>
<evidence type="ECO:0000256" key="5">
    <source>
        <dbReference type="SAM" id="MobiDB-lite"/>
    </source>
</evidence>
<name>A0A8C6I9P1_MUSSI</name>
<feature type="region of interest" description="Disordered" evidence="5">
    <location>
        <begin position="1"/>
        <end position="40"/>
    </location>
</feature>
<dbReference type="PANTHER" id="PTHR13349:SF2">
    <property type="entry name" value="TRANSLATION MACHINERY-ASSOCIATED PROTEIN 16"/>
    <property type="match status" value="1"/>
</dbReference>
<protein>
    <recommendedName>
        <fullName evidence="1">Translation machinery-associated protein 16</fullName>
    </recommendedName>
</protein>
<comment type="function">
    <text evidence="2">Involved in the biogenesis of the 60S ribosomal subunit in the nucleus.</text>
</comment>
<comment type="similarity">
    <text evidence="3">Belongs to the TMA16 family.</text>
</comment>
<dbReference type="PANTHER" id="PTHR13349">
    <property type="entry name" value="TRANSLATION MACHINERY-ASSOCIATED PROTEIN 16"/>
    <property type="match status" value="1"/>
</dbReference>
<sequence>MPKGLKEKMVGREKKKKSSIRTVKRQLRLQESHTKKDKKERLKIERAFRLNLIGDKLQWFQSSGCKKKKKRRYSKKDACELIERYLDQFSSELE</sequence>
<reference evidence="6" key="2">
    <citation type="submission" date="2025-09" db="UniProtKB">
        <authorList>
            <consortium name="Ensembl"/>
        </authorList>
    </citation>
    <scope>IDENTIFICATION</scope>
</reference>
<dbReference type="InterPro" id="IPR038356">
    <property type="entry name" value="Tma16_sf"/>
</dbReference>
<dbReference type="Proteomes" id="UP000694415">
    <property type="component" value="Unplaced"/>
</dbReference>
<comment type="subunit">
    <text evidence="4">Associates with pre-60S ribosomal particles.</text>
</comment>
<dbReference type="GO" id="GO:0005634">
    <property type="term" value="C:nucleus"/>
    <property type="evidence" value="ECO:0007669"/>
    <property type="project" value="TreeGrafter"/>
</dbReference>
<dbReference type="Ensembl" id="ENSMSIT00000040733.1">
    <property type="protein sequence ID" value="ENSMSIP00000032285.1"/>
    <property type="gene ID" value="ENSMSIG00000027060.1"/>
</dbReference>
<evidence type="ECO:0000256" key="4">
    <source>
        <dbReference type="ARBA" id="ARBA00034132"/>
    </source>
</evidence>
<evidence type="ECO:0000256" key="3">
    <source>
        <dbReference type="ARBA" id="ARBA00034127"/>
    </source>
</evidence>
<dbReference type="InterPro" id="IPR021346">
    <property type="entry name" value="Tma16"/>
</dbReference>
<feature type="compositionally biased region" description="Basic and acidic residues" evidence="5">
    <location>
        <begin position="1"/>
        <end position="12"/>
    </location>
</feature>
<reference evidence="6" key="1">
    <citation type="submission" date="2025-08" db="UniProtKB">
        <authorList>
            <consortium name="Ensembl"/>
        </authorList>
    </citation>
    <scope>IDENTIFICATION</scope>
</reference>
<dbReference type="Gene3D" id="1.20.1440.170">
    <property type="entry name" value="Translation machinery-associated protein 16-like"/>
    <property type="match status" value="1"/>
</dbReference>
<evidence type="ECO:0000313" key="7">
    <source>
        <dbReference type="Proteomes" id="UP000694415"/>
    </source>
</evidence>
<organism evidence="6 7">
    <name type="scientific">Mus spicilegus</name>
    <name type="common">Mound-building mouse</name>
    <dbReference type="NCBI Taxonomy" id="10103"/>
    <lineage>
        <taxon>Eukaryota</taxon>
        <taxon>Metazoa</taxon>
        <taxon>Chordata</taxon>
        <taxon>Craniata</taxon>
        <taxon>Vertebrata</taxon>
        <taxon>Euteleostomi</taxon>
        <taxon>Mammalia</taxon>
        <taxon>Eutheria</taxon>
        <taxon>Euarchontoglires</taxon>
        <taxon>Glires</taxon>
        <taxon>Rodentia</taxon>
        <taxon>Myomorpha</taxon>
        <taxon>Muroidea</taxon>
        <taxon>Muridae</taxon>
        <taxon>Murinae</taxon>
        <taxon>Mus</taxon>
        <taxon>Mus</taxon>
    </lineage>
</organism>
<evidence type="ECO:0000256" key="2">
    <source>
        <dbReference type="ARBA" id="ARBA00034079"/>
    </source>
</evidence>